<protein>
    <submittedName>
        <fullName evidence="1">ABC transporter substrate-binding protein</fullName>
    </submittedName>
</protein>
<reference evidence="1 2" key="1">
    <citation type="submission" date="2019-06" db="EMBL/GenBank/DDBJ databases">
        <title>Pseudomonas bimorpha sp. nov. isolated from bovine raw milk and skim milk concentrate.</title>
        <authorList>
            <person name="Hofmann K."/>
            <person name="Huptas C."/>
            <person name="Doll E."/>
            <person name="Scherer S."/>
            <person name="Wenning M."/>
        </authorList>
    </citation>
    <scope>NUCLEOTIDE SEQUENCE [LARGE SCALE GENOMIC DNA]</scope>
    <source>
        <strain evidence="1 2">DSM 108990</strain>
    </source>
</reference>
<dbReference type="AlphaFoldDB" id="A0A5C5Q8D4"/>
<comment type="caution">
    <text evidence="1">The sequence shown here is derived from an EMBL/GenBank/DDBJ whole genome shotgun (WGS) entry which is preliminary data.</text>
</comment>
<dbReference type="Gene3D" id="3.40.190.10">
    <property type="entry name" value="Periplasmic binding protein-like II"/>
    <property type="match status" value="2"/>
</dbReference>
<evidence type="ECO:0000313" key="1">
    <source>
        <dbReference type="EMBL" id="TWS00856.1"/>
    </source>
</evidence>
<sequence>MVLGATLLTPVWAAQEVRVGAAHFPPYTVRPEIGVDTGLLPQLLAALNALQSDFRFVIVPTSNARRFREFKQGKMDMVLFENPAWGWQGIAQTPVDMGLRDAEVFVAKQEEGRQQSYFDNPGSKRLALFNGYHYAFAGYNTDPKFLSDTFNVSLTYSHLSNLQMVMRGRVDIALITRSHLVDLLNNKPQFSNQVLVSDRVDHIYHHYALLRPQAPIQGQQFAQLMEILRNNGQLKAIFAPYQIEVVTPEPTAGGRVP</sequence>
<name>A0A5C5Q8D4_9PSED</name>
<dbReference type="SUPFAM" id="SSF53850">
    <property type="entry name" value="Periplasmic binding protein-like II"/>
    <property type="match status" value="1"/>
</dbReference>
<gene>
    <name evidence="1" type="ORF">FJD37_00405</name>
</gene>
<organism evidence="1 2">
    <name type="scientific">Pseudomonas saxonica</name>
    <dbReference type="NCBI Taxonomy" id="2600598"/>
    <lineage>
        <taxon>Bacteria</taxon>
        <taxon>Pseudomonadati</taxon>
        <taxon>Pseudomonadota</taxon>
        <taxon>Gammaproteobacteria</taxon>
        <taxon>Pseudomonadales</taxon>
        <taxon>Pseudomonadaceae</taxon>
        <taxon>Pseudomonas</taxon>
    </lineage>
</organism>
<dbReference type="Proteomes" id="UP000317901">
    <property type="component" value="Unassembled WGS sequence"/>
</dbReference>
<accession>A0A5C5Q8D4</accession>
<evidence type="ECO:0000313" key="2">
    <source>
        <dbReference type="Proteomes" id="UP000317901"/>
    </source>
</evidence>
<proteinExistence type="predicted"/>
<dbReference type="EMBL" id="VFIP01000001">
    <property type="protein sequence ID" value="TWS00856.1"/>
    <property type="molecule type" value="Genomic_DNA"/>
</dbReference>
<dbReference type="OrthoDB" id="8747607at2"/>